<reference evidence="3" key="1">
    <citation type="journal article" date="2014" name="Science">
        <title>The coffee genome provides insight into the convergent evolution of caffeine biosynthesis.</title>
        <authorList>
            <person name="Denoeud F."/>
            <person name="Carretero-Paulet L."/>
            <person name="Dereeper A."/>
            <person name="Droc G."/>
            <person name="Guyot R."/>
            <person name="Pietrella M."/>
            <person name="Zheng C."/>
            <person name="Alberti A."/>
            <person name="Anthony F."/>
            <person name="Aprea G."/>
            <person name="Aury J.M."/>
            <person name="Bento P."/>
            <person name="Bernard M."/>
            <person name="Bocs S."/>
            <person name="Campa C."/>
            <person name="Cenci A."/>
            <person name="Combes M.C."/>
            <person name="Crouzillat D."/>
            <person name="Da Silva C."/>
            <person name="Daddiego L."/>
            <person name="De Bellis F."/>
            <person name="Dussert S."/>
            <person name="Garsmeur O."/>
            <person name="Gayraud T."/>
            <person name="Guignon V."/>
            <person name="Jahn K."/>
            <person name="Jamilloux V."/>
            <person name="Joet T."/>
            <person name="Labadie K."/>
            <person name="Lan T."/>
            <person name="Leclercq J."/>
            <person name="Lepelley M."/>
            <person name="Leroy T."/>
            <person name="Li L.T."/>
            <person name="Librado P."/>
            <person name="Lopez L."/>
            <person name="Munoz A."/>
            <person name="Noel B."/>
            <person name="Pallavicini A."/>
            <person name="Perrotta G."/>
            <person name="Poncet V."/>
            <person name="Pot D."/>
            <person name="Priyono X."/>
            <person name="Rigoreau M."/>
            <person name="Rouard M."/>
            <person name="Rozas J."/>
            <person name="Tranchant-Dubreuil C."/>
            <person name="VanBuren R."/>
            <person name="Zhang Q."/>
            <person name="Andrade A.C."/>
            <person name="Argout X."/>
            <person name="Bertrand B."/>
            <person name="de Kochko A."/>
            <person name="Graziosi G."/>
            <person name="Henry R.J."/>
            <person name="Jayarama X."/>
            <person name="Ming R."/>
            <person name="Nagai C."/>
            <person name="Rounsley S."/>
            <person name="Sankoff D."/>
            <person name="Giuliano G."/>
            <person name="Albert V.A."/>
            <person name="Wincker P."/>
            <person name="Lashermes P."/>
        </authorList>
    </citation>
    <scope>NUCLEOTIDE SEQUENCE [LARGE SCALE GENOMIC DNA]</scope>
    <source>
        <strain evidence="3">cv. DH200-94</strain>
    </source>
</reference>
<keyword evidence="3" id="KW-1185">Reference proteome</keyword>
<dbReference type="Gramene" id="CDP18954">
    <property type="protein sequence ID" value="CDP18954"/>
    <property type="gene ID" value="GSCOC_T00010969001"/>
</dbReference>
<dbReference type="Pfam" id="PF25099">
    <property type="entry name" value="GOLD_PATL1_C"/>
    <property type="match status" value="1"/>
</dbReference>
<accession>A0A068VEG2</accession>
<dbReference type="PANTHER" id="PTHR45932:SF2">
    <property type="entry name" value="PATELLIN-4"/>
    <property type="match status" value="1"/>
</dbReference>
<evidence type="ECO:0000313" key="3">
    <source>
        <dbReference type="Proteomes" id="UP000295252"/>
    </source>
</evidence>
<dbReference type="AlphaFoldDB" id="A0A068VEG2"/>
<name>A0A068VEG2_COFCA</name>
<dbReference type="STRING" id="49390.A0A068VEG2"/>
<dbReference type="PANTHER" id="PTHR45932">
    <property type="entry name" value="PATELLIN-1"/>
    <property type="match status" value="1"/>
</dbReference>
<evidence type="ECO:0000259" key="1">
    <source>
        <dbReference type="Pfam" id="PF25099"/>
    </source>
</evidence>
<sequence>MYVVLACLDVREWTGRNRRSEGKGGTVAVVSNFGEDRNFNFSPQFNEALVFLPILVEYFYFPSFLYRSSLVVPILPRFLCRKLQKREIDPDFSINDDVSDVTVKAGSTETIEIPAPKAGSTLVWVLIVIGWEVNYKEEFVLMCN</sequence>
<gene>
    <name evidence="2" type="ORF">GSCOC_T00010969001</name>
</gene>
<dbReference type="Proteomes" id="UP000295252">
    <property type="component" value="Chromosome VII"/>
</dbReference>
<dbReference type="InParanoid" id="A0A068VEG2"/>
<dbReference type="InterPro" id="IPR056794">
    <property type="entry name" value="PATL1-6_C_GOLD"/>
</dbReference>
<dbReference type="EMBL" id="HG739401">
    <property type="protein sequence ID" value="CDP18954.1"/>
    <property type="molecule type" value="Genomic_DNA"/>
</dbReference>
<dbReference type="GO" id="GO:0008289">
    <property type="term" value="F:lipid binding"/>
    <property type="evidence" value="ECO:0007669"/>
    <property type="project" value="InterPro"/>
</dbReference>
<dbReference type="InterPro" id="IPR044834">
    <property type="entry name" value="PATL"/>
</dbReference>
<protein>
    <recommendedName>
        <fullName evidence="1">Patellin-1-6 C-terminal GOLD domain-containing protein</fullName>
    </recommendedName>
</protein>
<evidence type="ECO:0000313" key="2">
    <source>
        <dbReference type="EMBL" id="CDP18954.1"/>
    </source>
</evidence>
<proteinExistence type="predicted"/>
<feature type="domain" description="Patellin-1-6 C-terminal GOLD" evidence="1">
    <location>
        <begin position="104"/>
        <end position="140"/>
    </location>
</feature>
<organism evidence="2 3">
    <name type="scientific">Coffea canephora</name>
    <name type="common">Robusta coffee</name>
    <dbReference type="NCBI Taxonomy" id="49390"/>
    <lineage>
        <taxon>Eukaryota</taxon>
        <taxon>Viridiplantae</taxon>
        <taxon>Streptophyta</taxon>
        <taxon>Embryophyta</taxon>
        <taxon>Tracheophyta</taxon>
        <taxon>Spermatophyta</taxon>
        <taxon>Magnoliopsida</taxon>
        <taxon>eudicotyledons</taxon>
        <taxon>Gunneridae</taxon>
        <taxon>Pentapetalae</taxon>
        <taxon>asterids</taxon>
        <taxon>lamiids</taxon>
        <taxon>Gentianales</taxon>
        <taxon>Rubiaceae</taxon>
        <taxon>Ixoroideae</taxon>
        <taxon>Gardenieae complex</taxon>
        <taxon>Bertiereae - Coffeeae clade</taxon>
        <taxon>Coffeeae</taxon>
        <taxon>Coffea</taxon>
    </lineage>
</organism>